<name>V6EVT7_MAGGM</name>
<proteinExistence type="predicted"/>
<reference evidence="1 2" key="1">
    <citation type="journal article" date="2014" name="Genome Announc.">
        <title>Complete genome sequence of Magnetospirillum gryphiswaldense MSR-1.</title>
        <authorList>
            <person name="Wang X."/>
            <person name="Wang Q."/>
            <person name="Zhang W."/>
            <person name="Wang Y."/>
            <person name="Li L."/>
            <person name="Wen T."/>
            <person name="Zhang T."/>
            <person name="Zhang Y."/>
            <person name="Xu J."/>
            <person name="Hu J."/>
            <person name="Li S."/>
            <person name="Liu L."/>
            <person name="Liu J."/>
            <person name="Jiang W."/>
            <person name="Tian J."/>
            <person name="Li Y."/>
            <person name="Schuler D."/>
            <person name="Wang L."/>
            <person name="Li J."/>
        </authorList>
    </citation>
    <scope>NUCLEOTIDE SEQUENCE [LARGE SCALE GENOMIC DNA]</scope>
    <source>
        <strain evidence="2">DSM 6361 / JCM 21280 / NBRC 15271 / MSR-1</strain>
    </source>
</reference>
<dbReference type="KEGG" id="mgy:MGMSRv2__0064"/>
<dbReference type="AlphaFoldDB" id="V6EVT7"/>
<gene>
    <name evidence="1" type="ordered locus">MGMSRv2__0064</name>
</gene>
<evidence type="ECO:0000313" key="1">
    <source>
        <dbReference type="EMBL" id="CDK97279.1"/>
    </source>
</evidence>
<keyword evidence="2" id="KW-1185">Reference proteome</keyword>
<dbReference type="HOGENOM" id="CLU_053122_0_0_5"/>
<protein>
    <submittedName>
        <fullName evidence="1">Uncharacterized protein</fullName>
    </submittedName>
</protein>
<sequence length="362" mass="39404">MGPSKSGGEQNCFQRCALSEIDHNSAVKRITEALKGPVADVYRELIPAFREFKGDAFYDAVLASPDMLHGCLLIFRKRREAFDHLLVDDKGRLVNDDFVRLRCGRSVHDIIAMIVRTHAKRQFRQSLGGDPNDAASKAGRLYAAMNEYLIHEWQVPLVAHYAPMPAAKMRELGPALLDLKTADEVDAAVVAAGGTPITNSKGTNGKATVKALAPPAPEPILVENNSREHDFWWETLNDPQVRNALGPLSDNDKRELTAAFCSISEATRTTLLGGFSLSLFQGAVLMTKCYQGLGRASFAQVFGKPGSPDTVKAFAERLKTRNVTSRMDLNSLARTVEANVSAMGRPNTRAAANANAARIAAQ</sequence>
<evidence type="ECO:0000313" key="2">
    <source>
        <dbReference type="Proteomes" id="UP000018922"/>
    </source>
</evidence>
<dbReference type="EMBL" id="HG794546">
    <property type="protein sequence ID" value="CDK97279.1"/>
    <property type="molecule type" value="Genomic_DNA"/>
</dbReference>
<accession>V6EVT7</accession>
<organism evidence="1 2">
    <name type="scientific">Magnetospirillum gryphiswaldense (strain DSM 6361 / JCM 21280 / NBRC 15271 / MSR-1)</name>
    <dbReference type="NCBI Taxonomy" id="431944"/>
    <lineage>
        <taxon>Bacteria</taxon>
        <taxon>Pseudomonadati</taxon>
        <taxon>Pseudomonadota</taxon>
        <taxon>Alphaproteobacteria</taxon>
        <taxon>Rhodospirillales</taxon>
        <taxon>Rhodospirillaceae</taxon>
        <taxon>Magnetospirillum</taxon>
    </lineage>
</organism>
<dbReference type="Proteomes" id="UP000018922">
    <property type="component" value="Chromosome I"/>
</dbReference>